<organism evidence="8 9">
    <name type="scientific">Capsicum baccatum</name>
    <name type="common">Peruvian pepper</name>
    <dbReference type="NCBI Taxonomy" id="33114"/>
    <lineage>
        <taxon>Eukaryota</taxon>
        <taxon>Viridiplantae</taxon>
        <taxon>Streptophyta</taxon>
        <taxon>Embryophyta</taxon>
        <taxon>Tracheophyta</taxon>
        <taxon>Spermatophyta</taxon>
        <taxon>Magnoliopsida</taxon>
        <taxon>eudicotyledons</taxon>
        <taxon>Gunneridae</taxon>
        <taxon>Pentapetalae</taxon>
        <taxon>asterids</taxon>
        <taxon>lamiids</taxon>
        <taxon>Solanales</taxon>
        <taxon>Solanaceae</taxon>
        <taxon>Solanoideae</taxon>
        <taxon>Capsiceae</taxon>
        <taxon>Capsicum</taxon>
    </lineage>
</organism>
<comment type="similarity">
    <text evidence="2">Belongs to the peptidase A1 family.</text>
</comment>
<dbReference type="GO" id="GO:0006508">
    <property type="term" value="P:proteolysis"/>
    <property type="evidence" value="ECO:0007669"/>
    <property type="project" value="InterPro"/>
</dbReference>
<evidence type="ECO:0000256" key="4">
    <source>
        <dbReference type="ARBA" id="ARBA00022729"/>
    </source>
</evidence>
<dbReference type="PANTHER" id="PTHR47965:SF28">
    <property type="entry name" value="BASIC 7S GLOBULIN"/>
    <property type="match status" value="1"/>
</dbReference>
<dbReference type="STRING" id="33114.A0A2G2W7C9"/>
<name>A0A2G2W7C9_CAPBA</name>
<evidence type="ECO:0000313" key="8">
    <source>
        <dbReference type="EMBL" id="PHT41145.1"/>
    </source>
</evidence>
<evidence type="ECO:0000259" key="7">
    <source>
        <dbReference type="PROSITE" id="PS51767"/>
    </source>
</evidence>
<dbReference type="PANTHER" id="PTHR47965">
    <property type="entry name" value="ASPARTYL PROTEASE-RELATED"/>
    <property type="match status" value="1"/>
</dbReference>
<keyword evidence="9" id="KW-1185">Reference proteome</keyword>
<dbReference type="InterPro" id="IPR032799">
    <property type="entry name" value="TAXi_C"/>
</dbReference>
<evidence type="ECO:0000256" key="1">
    <source>
        <dbReference type="ARBA" id="ARBA00004239"/>
    </source>
</evidence>
<dbReference type="FunFam" id="2.40.70.10:FF:000041">
    <property type="entry name" value="Basic 7S globulin"/>
    <property type="match status" value="1"/>
</dbReference>
<dbReference type="EMBL" id="MLFT02000008">
    <property type="protein sequence ID" value="PHT41145.1"/>
    <property type="molecule type" value="Genomic_DNA"/>
</dbReference>
<dbReference type="InterPro" id="IPR033121">
    <property type="entry name" value="PEPTIDASE_A1"/>
</dbReference>
<feature type="signal peptide" evidence="6">
    <location>
        <begin position="1"/>
        <end position="24"/>
    </location>
</feature>
<gene>
    <name evidence="8" type="ORF">CQW23_19999</name>
</gene>
<dbReference type="OrthoDB" id="1258937at2759"/>
<evidence type="ECO:0000256" key="5">
    <source>
        <dbReference type="ARBA" id="ARBA00023157"/>
    </source>
</evidence>
<evidence type="ECO:0000256" key="2">
    <source>
        <dbReference type="ARBA" id="ARBA00007447"/>
    </source>
</evidence>
<dbReference type="SUPFAM" id="SSF50630">
    <property type="entry name" value="Acid proteases"/>
    <property type="match status" value="1"/>
</dbReference>
<comment type="caution">
    <text evidence="8">The sequence shown here is derived from an EMBL/GenBank/DDBJ whole genome shotgun (WGS) entry which is preliminary data.</text>
</comment>
<dbReference type="AlphaFoldDB" id="A0A2G2W7C9"/>
<dbReference type="Pfam" id="PF14541">
    <property type="entry name" value="TAXi_C"/>
    <property type="match status" value="1"/>
</dbReference>
<keyword evidence="3" id="KW-0964">Secreted</keyword>
<dbReference type="Proteomes" id="UP000224567">
    <property type="component" value="Unassembled WGS sequence"/>
</dbReference>
<dbReference type="Gene3D" id="2.40.70.10">
    <property type="entry name" value="Acid Proteases"/>
    <property type="match status" value="2"/>
</dbReference>
<accession>A0A2G2W7C9</accession>
<comment type="subcellular location">
    <subcellularLocation>
        <location evidence="1">Secreted</location>
        <location evidence="1">Extracellular space</location>
    </subcellularLocation>
</comment>
<feature type="domain" description="Peptidase A1" evidence="7">
    <location>
        <begin position="1"/>
        <end position="364"/>
    </location>
</feature>
<protein>
    <recommendedName>
        <fullName evidence="7">Peptidase A1 domain-containing protein</fullName>
    </recommendedName>
</protein>
<dbReference type="GO" id="GO:0004190">
    <property type="term" value="F:aspartic-type endopeptidase activity"/>
    <property type="evidence" value="ECO:0007669"/>
    <property type="project" value="InterPro"/>
</dbReference>
<dbReference type="InterPro" id="IPR021109">
    <property type="entry name" value="Peptidase_aspartic_dom_sf"/>
</dbReference>
<dbReference type="InterPro" id="IPR032861">
    <property type="entry name" value="TAXi_N"/>
</dbReference>
<evidence type="ECO:0000256" key="6">
    <source>
        <dbReference type="SAM" id="SignalP"/>
    </source>
</evidence>
<evidence type="ECO:0000256" key="3">
    <source>
        <dbReference type="ARBA" id="ARBA00022525"/>
    </source>
</evidence>
<proteinExistence type="inferred from homology"/>
<keyword evidence="5" id="KW-1015">Disulfide bond</keyword>
<dbReference type="Pfam" id="PF14543">
    <property type="entry name" value="TAXi_N"/>
    <property type="match status" value="1"/>
</dbReference>
<evidence type="ECO:0000313" key="9">
    <source>
        <dbReference type="Proteomes" id="UP000224567"/>
    </source>
</evidence>
<dbReference type="PROSITE" id="PS51767">
    <property type="entry name" value="PEPTIDASE_A1"/>
    <property type="match status" value="1"/>
</dbReference>
<feature type="chain" id="PRO_5013579027" description="Peptidase A1 domain-containing protein" evidence="6">
    <location>
        <begin position="25"/>
        <end position="389"/>
    </location>
</feature>
<dbReference type="GO" id="GO:0005576">
    <property type="term" value="C:extracellular region"/>
    <property type="evidence" value="ECO:0007669"/>
    <property type="project" value="UniProtKB-SubCell"/>
</dbReference>
<keyword evidence="4 6" id="KW-0732">Signal</keyword>
<reference evidence="8 9" key="1">
    <citation type="journal article" date="2017" name="Genome Biol.">
        <title>New reference genome sequences of hot pepper reveal the massive evolution of plant disease-resistance genes by retroduplication.</title>
        <authorList>
            <person name="Kim S."/>
            <person name="Park J."/>
            <person name="Yeom S.I."/>
            <person name="Kim Y.M."/>
            <person name="Seo E."/>
            <person name="Kim K.T."/>
            <person name="Kim M.S."/>
            <person name="Lee J.M."/>
            <person name="Cheong K."/>
            <person name="Shin H.S."/>
            <person name="Kim S.B."/>
            <person name="Han K."/>
            <person name="Lee J."/>
            <person name="Park M."/>
            <person name="Lee H.A."/>
            <person name="Lee H.Y."/>
            <person name="Lee Y."/>
            <person name="Oh S."/>
            <person name="Lee J.H."/>
            <person name="Choi E."/>
            <person name="Choi E."/>
            <person name="Lee S.E."/>
            <person name="Jeon J."/>
            <person name="Kim H."/>
            <person name="Choi G."/>
            <person name="Song H."/>
            <person name="Lee J."/>
            <person name="Lee S.C."/>
            <person name="Kwon J.K."/>
            <person name="Lee H.Y."/>
            <person name="Koo N."/>
            <person name="Hong Y."/>
            <person name="Kim R.W."/>
            <person name="Kang W.H."/>
            <person name="Huh J.H."/>
            <person name="Kang B.C."/>
            <person name="Yang T.J."/>
            <person name="Lee Y.H."/>
            <person name="Bennetzen J.L."/>
            <person name="Choi D."/>
        </authorList>
    </citation>
    <scope>NUCLEOTIDE SEQUENCE [LARGE SCALE GENOMIC DNA]</scope>
    <source>
        <strain evidence="9">cv. PBC81</strain>
    </source>
</reference>
<dbReference type="InterPro" id="IPR001461">
    <property type="entry name" value="Aspartic_peptidase_A1"/>
</dbReference>
<reference evidence="9" key="2">
    <citation type="journal article" date="2017" name="J. Anim. Genet.">
        <title>Multiple reference genome sequences of hot pepper reveal the massive evolution of plant disease resistance genes by retroduplication.</title>
        <authorList>
            <person name="Kim S."/>
            <person name="Park J."/>
            <person name="Yeom S.-I."/>
            <person name="Kim Y.-M."/>
            <person name="Seo E."/>
            <person name="Kim K.-T."/>
            <person name="Kim M.-S."/>
            <person name="Lee J.M."/>
            <person name="Cheong K."/>
            <person name="Shin H.-S."/>
            <person name="Kim S.-B."/>
            <person name="Han K."/>
            <person name="Lee J."/>
            <person name="Park M."/>
            <person name="Lee H.-A."/>
            <person name="Lee H.-Y."/>
            <person name="Lee Y."/>
            <person name="Oh S."/>
            <person name="Lee J.H."/>
            <person name="Choi E."/>
            <person name="Choi E."/>
            <person name="Lee S.E."/>
            <person name="Jeon J."/>
            <person name="Kim H."/>
            <person name="Choi G."/>
            <person name="Song H."/>
            <person name="Lee J."/>
            <person name="Lee S.-C."/>
            <person name="Kwon J.-K."/>
            <person name="Lee H.-Y."/>
            <person name="Koo N."/>
            <person name="Hong Y."/>
            <person name="Kim R.W."/>
            <person name="Kang W.-H."/>
            <person name="Huh J.H."/>
            <person name="Kang B.-C."/>
            <person name="Yang T.-J."/>
            <person name="Lee Y.-H."/>
            <person name="Bennetzen J.L."/>
            <person name="Choi D."/>
        </authorList>
    </citation>
    <scope>NUCLEOTIDE SEQUENCE [LARGE SCALE GENOMIC DNA]</scope>
    <source>
        <strain evidence="9">cv. PBC81</strain>
    </source>
</reference>
<sequence length="389" mass="41791">MATPIFNFVFTFLTLSNLVLLSQSQVTRAPFKPNPNGLVLPVFKDSATGLHIANVTKRTPQQSVPLLIDLNGRPGCHNNTCAVTTTNPLTSQTAISEVSQDSLSVQSITQFGSNAGPLITVRYFLFACSPSSLLQGPFPKNVQGVAGFGHDSVSLPIQLASHFGFPRQFALCLPSSSQKNGAIFLGTSGLNGTQTGNLTYTPIIIGSQGEYFIPVRSIRVNNKPVPLNRSSLTSTRTRNFGGAMISTTAPYTALERNIFTAFTQFFANQFSSVSRVTPISPFGLCFNSNLSSTNVPNIDFVMQNKNVTWTIVGTNSVVEARPGVSCLAFVDGGQNPKAPIVIGGHQLEDNFVQFDLVTSRLGLSPSLLSHNTSCSTFNFTSTSFVKEME</sequence>